<organism evidence="1 2">
    <name type="scientific">Chlamydomonas schloesseri</name>
    <dbReference type="NCBI Taxonomy" id="2026947"/>
    <lineage>
        <taxon>Eukaryota</taxon>
        <taxon>Viridiplantae</taxon>
        <taxon>Chlorophyta</taxon>
        <taxon>core chlorophytes</taxon>
        <taxon>Chlorophyceae</taxon>
        <taxon>CS clade</taxon>
        <taxon>Chlamydomonadales</taxon>
        <taxon>Chlamydomonadaceae</taxon>
        <taxon>Chlamydomonas</taxon>
    </lineage>
</organism>
<accession>A0A835T1A5</accession>
<evidence type="ECO:0000313" key="2">
    <source>
        <dbReference type="Proteomes" id="UP000613740"/>
    </source>
</evidence>
<protein>
    <submittedName>
        <fullName evidence="1">Uncharacterized protein</fullName>
    </submittedName>
</protein>
<dbReference type="EMBL" id="JAEHOD010000047">
    <property type="protein sequence ID" value="KAG2437122.1"/>
    <property type="molecule type" value="Genomic_DNA"/>
</dbReference>
<reference evidence="1" key="1">
    <citation type="journal article" date="2020" name="bioRxiv">
        <title>Comparative genomics of Chlamydomonas.</title>
        <authorList>
            <person name="Craig R.J."/>
            <person name="Hasan A.R."/>
            <person name="Ness R.W."/>
            <person name="Keightley P.D."/>
        </authorList>
    </citation>
    <scope>NUCLEOTIDE SEQUENCE</scope>
    <source>
        <strain evidence="1">CCAP 11/173</strain>
    </source>
</reference>
<sequence length="232" mass="24637">MALKFNDEVLLKASSAACTAYGALGLAGLDQVHDIYYQNKQPHAEITRGGVGGLLAARPNDEQAGIATAASSAALGGLMLAQRGGDVMAPKFNDDILLQVSAAGTSAWGIVGLAGLDQTHKAFFTDKRQNHPELSRYWGDACAMAGATGFLVARSDDKQLKKDTMKVHGAAWLVCGALSAYNSYKGVQRKELGYADTALGAVMGGLLLTRGFWKDEKDKTPKEKKEKTTTKK</sequence>
<proteinExistence type="predicted"/>
<dbReference type="OrthoDB" id="531006at2759"/>
<dbReference type="Proteomes" id="UP000613740">
    <property type="component" value="Unassembled WGS sequence"/>
</dbReference>
<name>A0A835T1A5_9CHLO</name>
<evidence type="ECO:0000313" key="1">
    <source>
        <dbReference type="EMBL" id="KAG2437122.1"/>
    </source>
</evidence>
<dbReference type="AlphaFoldDB" id="A0A835T1A5"/>
<comment type="caution">
    <text evidence="1">The sequence shown here is derived from an EMBL/GenBank/DDBJ whole genome shotgun (WGS) entry which is preliminary data.</text>
</comment>
<gene>
    <name evidence="1" type="ORF">HYH02_011378</name>
</gene>
<keyword evidence="2" id="KW-1185">Reference proteome</keyword>